<evidence type="ECO:0000313" key="1">
    <source>
        <dbReference type="EMBL" id="KAK1542895.1"/>
    </source>
</evidence>
<dbReference type="Proteomes" id="UP001241169">
    <property type="component" value="Unassembled WGS sequence"/>
</dbReference>
<dbReference type="RefSeq" id="XP_060352022.1">
    <property type="nucleotide sequence ID" value="XM_060490556.1"/>
</dbReference>
<dbReference type="EMBL" id="MOPA01000004">
    <property type="protein sequence ID" value="KAK1542895.1"/>
    <property type="molecule type" value="Genomic_DNA"/>
</dbReference>
<evidence type="ECO:0000313" key="2">
    <source>
        <dbReference type="Proteomes" id="UP001241169"/>
    </source>
</evidence>
<gene>
    <name evidence="1" type="ORF">CPAR01_06282</name>
</gene>
<protein>
    <submittedName>
        <fullName evidence="1">Uncharacterized protein</fullName>
    </submittedName>
</protein>
<name>A0ABQ9STN0_9PEZI</name>
<feature type="non-terminal residue" evidence="1">
    <location>
        <position position="1"/>
    </location>
</feature>
<organism evidence="1 2">
    <name type="scientific">Colletotrichum paranaense</name>
    <dbReference type="NCBI Taxonomy" id="1914294"/>
    <lineage>
        <taxon>Eukaryota</taxon>
        <taxon>Fungi</taxon>
        <taxon>Dikarya</taxon>
        <taxon>Ascomycota</taxon>
        <taxon>Pezizomycotina</taxon>
        <taxon>Sordariomycetes</taxon>
        <taxon>Hypocreomycetidae</taxon>
        <taxon>Glomerellales</taxon>
        <taxon>Glomerellaceae</taxon>
        <taxon>Colletotrichum</taxon>
        <taxon>Colletotrichum acutatum species complex</taxon>
    </lineage>
</organism>
<proteinExistence type="predicted"/>
<keyword evidence="2" id="KW-1185">Reference proteome</keyword>
<dbReference type="GeneID" id="85374455"/>
<comment type="caution">
    <text evidence="1">The sequence shown here is derived from an EMBL/GenBank/DDBJ whole genome shotgun (WGS) entry which is preliminary data.</text>
</comment>
<reference evidence="1 2" key="1">
    <citation type="submission" date="2016-10" db="EMBL/GenBank/DDBJ databases">
        <title>The genome sequence of Colletotrichum fioriniae PJ7.</title>
        <authorList>
            <person name="Baroncelli R."/>
        </authorList>
    </citation>
    <scope>NUCLEOTIDE SEQUENCE [LARGE SCALE GENOMIC DNA]</scope>
    <source>
        <strain evidence="1 2">IMI 384185</strain>
    </source>
</reference>
<accession>A0ABQ9STN0</accession>
<sequence length="141" mass="15795">LCPHCSPPGALRQISKVCSIRRVSLSYSSSKWTTNARVSTRTLYVSRRDDTHTLSHTHKCTQVHKYQSFPGAHHSPDDEDPVPAGPSQCRRIRLQDSHRGAPFLDLVPRLALLGVARYMRVPSGTLRCTLLWPEVLVSVRG</sequence>